<evidence type="ECO:0000313" key="11">
    <source>
        <dbReference type="Proteomes" id="UP000075243"/>
    </source>
</evidence>
<keyword evidence="11" id="KW-1185">Reference proteome</keyword>
<dbReference type="GO" id="GO:0008233">
    <property type="term" value="F:peptidase activity"/>
    <property type="evidence" value="ECO:0007669"/>
    <property type="project" value="UniProtKB-KW"/>
</dbReference>
<name>A0A151R646_CAJCA</name>
<dbReference type="InterPro" id="IPR041577">
    <property type="entry name" value="RT_RNaseH_2"/>
</dbReference>
<keyword evidence="8" id="KW-0511">Multifunctional enzyme</keyword>
<dbReference type="EMBL" id="KQ484036">
    <property type="protein sequence ID" value="KYP38114.1"/>
    <property type="molecule type" value="Genomic_DNA"/>
</dbReference>
<dbReference type="Pfam" id="PF17919">
    <property type="entry name" value="RT_RNaseH_2"/>
    <property type="match status" value="1"/>
</dbReference>
<dbReference type="FunFam" id="3.30.70.270:FF:000115">
    <property type="entry name" value="Polyprotein of retroviral origin, putative"/>
    <property type="match status" value="1"/>
</dbReference>
<evidence type="ECO:0000256" key="3">
    <source>
        <dbReference type="ARBA" id="ARBA00022695"/>
    </source>
</evidence>
<dbReference type="OMA" id="AGMINPI"/>
<evidence type="ECO:0000256" key="5">
    <source>
        <dbReference type="ARBA" id="ARBA00022759"/>
    </source>
</evidence>
<keyword evidence="3" id="KW-0548">Nucleotidyltransferase</keyword>
<accession>A0A151R646</accession>
<evidence type="ECO:0000256" key="4">
    <source>
        <dbReference type="ARBA" id="ARBA00022722"/>
    </source>
</evidence>
<dbReference type="Gramene" id="C.cajan_39241.t">
    <property type="protein sequence ID" value="C.cajan_39241.t"/>
    <property type="gene ID" value="C.cajan_39241"/>
</dbReference>
<dbReference type="Gene3D" id="3.30.70.270">
    <property type="match status" value="3"/>
</dbReference>
<reference evidence="10" key="1">
    <citation type="journal article" date="2012" name="Nat. Biotechnol.">
        <title>Draft genome sequence of pigeonpea (Cajanus cajan), an orphan legume crop of resource-poor farmers.</title>
        <authorList>
            <person name="Varshney R.K."/>
            <person name="Chen W."/>
            <person name="Li Y."/>
            <person name="Bharti A.K."/>
            <person name="Saxena R.K."/>
            <person name="Schlueter J.A."/>
            <person name="Donoghue M.T."/>
            <person name="Azam S."/>
            <person name="Fan G."/>
            <person name="Whaley A.M."/>
            <person name="Farmer A.D."/>
            <person name="Sheridan J."/>
            <person name="Iwata A."/>
            <person name="Tuteja R."/>
            <person name="Penmetsa R.V."/>
            <person name="Wu W."/>
            <person name="Upadhyaya H.D."/>
            <person name="Yang S.P."/>
            <person name="Shah T."/>
            <person name="Saxena K.B."/>
            <person name="Michael T."/>
            <person name="McCombie W.R."/>
            <person name="Yang B."/>
            <person name="Zhang G."/>
            <person name="Yang H."/>
            <person name="Wang J."/>
            <person name="Spillane C."/>
            <person name="Cook D.R."/>
            <person name="May G.D."/>
            <person name="Xu X."/>
            <person name="Jackson S.A."/>
        </authorList>
    </citation>
    <scope>NUCLEOTIDE SEQUENCE [LARGE SCALE GENOMIC DNA]</scope>
</reference>
<dbReference type="AlphaFoldDB" id="A0A151R646"/>
<sequence>MRIEDLKEEGEEITPKLELKILPSHLKYVFLEEGGSKPVIISSSLSTLEEEKLVRVLKFYQGAIGWSISDLKGISPTYCMHKIFMEDEYKPVAQPQRRLNPVMKEVVMKEVIKLLDAGMINPISNSAWVSPVQVVPKKVMGWRMCIDYRKLNKATRKDHFPLPFMDQMLERLAGRGASVFSKINLRSGYHQIRVKEVDIPKTAFRTRYGHYEYVVMPFGVTNAPAVFMDYMNRIFRPFLDKFVVVFIDDILIYSRTPEEHNEHLRLVLEILKAKQLYTKLSKCEFWLDEVKFLGHVISAEGIAIDSAKVESVLQWERPRTVTDIQSFVGLVSYYRRFIEGFSKIVAPLTQLTRKEQLFIWTDACERSFDKLKMRLTTSPMLVLPDSSEPFDVYCDASHQGLGCVLMQNRKVVAYASRQLKNHERNYPTHDLELAVIVFALKIWRHYLYGVRFSVFSDHKSLKYLFDQKGIRGFLGHAGFYRRFIKEFSMIAKPLTNLLNKDTPFCFNDSCLKSFEILKARLTFAPIITALDWKLDFELMCDASDYAVGAVLGQRRAKTFHAIHYASKVLNEAQINYATTEKELLAIVFALEKFRSYLIGSKVVVFIDHATIKHLLTKLDSKPRLIRWILLLQEFDLEIKDKSGKENLVADHLSRLINDEVTLKEREILEEFPDEKLLMVQERPWFADLANFKAAGVILEDFTWHQKKKFLRDATYYVWDDPHLFKIGSDGLLRRCVSREEAKSILWHCHNSPYGGHFNGERTIAKVLQAGFYWPTLFKDAHSHAKQCDSCQRARGITRKHEMPLQNMQEVEVFDCWGIDFV</sequence>
<evidence type="ECO:0000256" key="6">
    <source>
        <dbReference type="ARBA" id="ARBA00022801"/>
    </source>
</evidence>
<keyword evidence="5" id="KW-0255">Endonuclease</keyword>
<dbReference type="InterPro" id="IPR041588">
    <property type="entry name" value="Integrase_H2C2"/>
</dbReference>
<keyword evidence="4" id="KW-0540">Nuclease</keyword>
<dbReference type="GO" id="GO:0006508">
    <property type="term" value="P:proteolysis"/>
    <property type="evidence" value="ECO:0007669"/>
    <property type="project" value="UniProtKB-KW"/>
</dbReference>
<evidence type="ECO:0000256" key="8">
    <source>
        <dbReference type="ARBA" id="ARBA00023268"/>
    </source>
</evidence>
<dbReference type="PANTHER" id="PTHR37984">
    <property type="entry name" value="PROTEIN CBG26694"/>
    <property type="match status" value="1"/>
</dbReference>
<dbReference type="FunFam" id="3.10.20.370:FF:000001">
    <property type="entry name" value="Retrovirus-related Pol polyprotein from transposon 17.6-like protein"/>
    <property type="match status" value="2"/>
</dbReference>
<dbReference type="FunFam" id="3.30.70.270:FF:000020">
    <property type="entry name" value="Transposon Tf2-6 polyprotein-like Protein"/>
    <property type="match status" value="1"/>
</dbReference>
<dbReference type="Proteomes" id="UP000075243">
    <property type="component" value="Unassembled WGS sequence"/>
</dbReference>
<keyword evidence="6" id="KW-0378">Hydrolase</keyword>
<keyword evidence="7" id="KW-0695">RNA-directed DNA polymerase</keyword>
<evidence type="ECO:0000256" key="2">
    <source>
        <dbReference type="ARBA" id="ARBA00022679"/>
    </source>
</evidence>
<dbReference type="Gene3D" id="3.10.10.10">
    <property type="entry name" value="HIV Type 1 Reverse Transcriptase, subunit A, domain 1"/>
    <property type="match status" value="1"/>
</dbReference>
<dbReference type="SUPFAM" id="SSF56672">
    <property type="entry name" value="DNA/RNA polymerases"/>
    <property type="match status" value="2"/>
</dbReference>
<evidence type="ECO:0000256" key="1">
    <source>
        <dbReference type="ARBA" id="ARBA00022670"/>
    </source>
</evidence>
<dbReference type="GO" id="GO:0003964">
    <property type="term" value="F:RNA-directed DNA polymerase activity"/>
    <property type="evidence" value="ECO:0007669"/>
    <property type="project" value="UniProtKB-KW"/>
</dbReference>
<dbReference type="CDD" id="cd01647">
    <property type="entry name" value="RT_LTR"/>
    <property type="match status" value="1"/>
</dbReference>
<dbReference type="InterPro" id="IPR050951">
    <property type="entry name" value="Retrovirus_Pol_polyprotein"/>
</dbReference>
<keyword evidence="1" id="KW-0645">Protease</keyword>
<protein>
    <submittedName>
        <fullName evidence="10">Retrovirus-related Pol polyprotein from transposon 17.6</fullName>
    </submittedName>
</protein>
<dbReference type="PROSITE" id="PS50878">
    <property type="entry name" value="RT_POL"/>
    <property type="match status" value="1"/>
</dbReference>
<dbReference type="Pfam" id="PF17917">
    <property type="entry name" value="RT_RNaseH"/>
    <property type="match status" value="1"/>
</dbReference>
<proteinExistence type="predicted"/>
<dbReference type="InterPro" id="IPR000477">
    <property type="entry name" value="RT_dom"/>
</dbReference>
<dbReference type="PANTHER" id="PTHR37984:SF5">
    <property type="entry name" value="PROTEIN NYNRIN-LIKE"/>
    <property type="match status" value="1"/>
</dbReference>
<dbReference type="Pfam" id="PF00078">
    <property type="entry name" value="RVT_1"/>
    <property type="match status" value="1"/>
</dbReference>
<feature type="domain" description="Reverse transcriptase" evidence="9">
    <location>
        <begin position="116"/>
        <end position="297"/>
    </location>
</feature>
<dbReference type="InterPro" id="IPR041373">
    <property type="entry name" value="RT_RNaseH"/>
</dbReference>
<evidence type="ECO:0000313" key="10">
    <source>
        <dbReference type="EMBL" id="KYP38114.1"/>
    </source>
</evidence>
<dbReference type="Gene3D" id="1.10.340.70">
    <property type="match status" value="1"/>
</dbReference>
<keyword evidence="2" id="KW-0808">Transferase</keyword>
<dbReference type="CDD" id="cd09274">
    <property type="entry name" value="RNase_HI_RT_Ty3"/>
    <property type="match status" value="1"/>
</dbReference>
<evidence type="ECO:0000256" key="7">
    <source>
        <dbReference type="ARBA" id="ARBA00022918"/>
    </source>
</evidence>
<dbReference type="GO" id="GO:0004519">
    <property type="term" value="F:endonuclease activity"/>
    <property type="evidence" value="ECO:0007669"/>
    <property type="project" value="UniProtKB-KW"/>
</dbReference>
<dbReference type="InterPro" id="IPR043502">
    <property type="entry name" value="DNA/RNA_pol_sf"/>
</dbReference>
<organism evidence="10 11">
    <name type="scientific">Cajanus cajan</name>
    <name type="common">Pigeon pea</name>
    <name type="synonym">Cajanus indicus</name>
    <dbReference type="NCBI Taxonomy" id="3821"/>
    <lineage>
        <taxon>Eukaryota</taxon>
        <taxon>Viridiplantae</taxon>
        <taxon>Streptophyta</taxon>
        <taxon>Embryophyta</taxon>
        <taxon>Tracheophyta</taxon>
        <taxon>Spermatophyta</taxon>
        <taxon>Magnoliopsida</taxon>
        <taxon>eudicotyledons</taxon>
        <taxon>Gunneridae</taxon>
        <taxon>Pentapetalae</taxon>
        <taxon>rosids</taxon>
        <taxon>fabids</taxon>
        <taxon>Fabales</taxon>
        <taxon>Fabaceae</taxon>
        <taxon>Papilionoideae</taxon>
        <taxon>50 kb inversion clade</taxon>
        <taxon>NPAAA clade</taxon>
        <taxon>indigoferoid/millettioid clade</taxon>
        <taxon>Phaseoleae</taxon>
        <taxon>Cajanus</taxon>
    </lineage>
</organism>
<dbReference type="Pfam" id="PF17921">
    <property type="entry name" value="Integrase_H2C2"/>
    <property type="match status" value="1"/>
</dbReference>
<evidence type="ECO:0000259" key="9">
    <source>
        <dbReference type="PROSITE" id="PS50878"/>
    </source>
</evidence>
<gene>
    <name evidence="10" type="ORF">KK1_040656</name>
</gene>
<dbReference type="FunFam" id="3.10.10.10:FF:000007">
    <property type="entry name" value="Retrovirus-related Pol polyprotein from transposon 17.6-like Protein"/>
    <property type="match status" value="1"/>
</dbReference>
<dbReference type="InterPro" id="IPR043128">
    <property type="entry name" value="Rev_trsase/Diguanyl_cyclase"/>
</dbReference>